<dbReference type="PROSITE" id="PS00041">
    <property type="entry name" value="HTH_ARAC_FAMILY_1"/>
    <property type="match status" value="1"/>
</dbReference>
<keyword evidence="1" id="KW-0805">Transcription regulation</keyword>
<feature type="compositionally biased region" description="Polar residues" evidence="4">
    <location>
        <begin position="20"/>
        <end position="31"/>
    </location>
</feature>
<evidence type="ECO:0000256" key="1">
    <source>
        <dbReference type="ARBA" id="ARBA00023015"/>
    </source>
</evidence>
<feature type="compositionally biased region" description="Low complexity" evidence="4">
    <location>
        <begin position="48"/>
        <end position="58"/>
    </location>
</feature>
<protein>
    <submittedName>
        <fullName evidence="6">Helix-turn-helix domain-containing protein</fullName>
    </submittedName>
</protein>
<feature type="region of interest" description="Disordered" evidence="4">
    <location>
        <begin position="380"/>
        <end position="424"/>
    </location>
</feature>
<feature type="compositionally biased region" description="Basic and acidic residues" evidence="4">
    <location>
        <begin position="388"/>
        <end position="414"/>
    </location>
</feature>
<keyword evidence="2" id="KW-0238">DNA-binding</keyword>
<dbReference type="PANTHER" id="PTHR46796">
    <property type="entry name" value="HTH-TYPE TRANSCRIPTIONAL ACTIVATOR RHAS-RELATED"/>
    <property type="match status" value="1"/>
</dbReference>
<dbReference type="InterPro" id="IPR014710">
    <property type="entry name" value="RmlC-like_jellyroll"/>
</dbReference>
<organism evidence="6 7">
    <name type="scientific">Actinomadura geliboluensis</name>
    <dbReference type="NCBI Taxonomy" id="882440"/>
    <lineage>
        <taxon>Bacteria</taxon>
        <taxon>Bacillati</taxon>
        <taxon>Actinomycetota</taxon>
        <taxon>Actinomycetes</taxon>
        <taxon>Streptosporangiales</taxon>
        <taxon>Thermomonosporaceae</taxon>
        <taxon>Actinomadura</taxon>
    </lineage>
</organism>
<dbReference type="OrthoDB" id="241790at2"/>
<dbReference type="Pfam" id="PF12833">
    <property type="entry name" value="HTH_18"/>
    <property type="match status" value="1"/>
</dbReference>
<feature type="compositionally biased region" description="Basic residues" evidence="4">
    <location>
        <begin position="59"/>
        <end position="71"/>
    </location>
</feature>
<accession>A0A5S4H5Z4</accession>
<evidence type="ECO:0000256" key="4">
    <source>
        <dbReference type="SAM" id="MobiDB-lite"/>
    </source>
</evidence>
<evidence type="ECO:0000256" key="3">
    <source>
        <dbReference type="ARBA" id="ARBA00023163"/>
    </source>
</evidence>
<dbReference type="Proteomes" id="UP000305238">
    <property type="component" value="Unassembled WGS sequence"/>
</dbReference>
<dbReference type="SUPFAM" id="SSF51182">
    <property type="entry name" value="RmlC-like cupins"/>
    <property type="match status" value="1"/>
</dbReference>
<feature type="domain" description="HTH araC/xylS-type" evidence="5">
    <location>
        <begin position="289"/>
        <end position="387"/>
    </location>
</feature>
<dbReference type="AlphaFoldDB" id="A0A5S4H5Z4"/>
<sequence>MPLPSLPAKEGHDGFGRQPANGSVSKVTNTADLPGVIREAHPPRPDSADPSSRATRPPRTGRKPTRIRPSHVKSPVPPVAARHSRGGSRSASGVRCSWRRHQGRAGIGRRLLCASAHVANIVDVSRADDVGTSSPEPAWEMSGMDHVQLPAGAVLTEPPVPLWALVLAGEFTLETAFEAQSLAEGDAVLVDARTAHRLTASRRYEESALVVADLRMAVLVRRLPSPLVVRGFGTRHGGVMALVTRCPLERACRPTLFASSYGNLIGAAMATSWQEDQGGDAGPPDEAVTAVVAAVAARPAEPWTVEGMARLVHLSRSALGERFRRALGRGPAEVLREIRMREACRLLADPSRPVEYIASAVGYGSSAAFSRAFSSHHGVAPQAWREPSLTRDAQRGEKQPGRRGEPRAEQEGRLHAAGVQERAS</sequence>
<evidence type="ECO:0000313" key="6">
    <source>
        <dbReference type="EMBL" id="TMR40506.1"/>
    </source>
</evidence>
<dbReference type="InterPro" id="IPR018060">
    <property type="entry name" value="HTH_AraC"/>
</dbReference>
<dbReference type="SMART" id="SM00342">
    <property type="entry name" value="HTH_ARAC"/>
    <property type="match status" value="1"/>
</dbReference>
<dbReference type="InterPro" id="IPR009057">
    <property type="entry name" value="Homeodomain-like_sf"/>
</dbReference>
<dbReference type="PANTHER" id="PTHR46796:SF13">
    <property type="entry name" value="HTH-TYPE TRANSCRIPTIONAL ACTIVATOR RHAS"/>
    <property type="match status" value="1"/>
</dbReference>
<dbReference type="Gene3D" id="1.10.10.60">
    <property type="entry name" value="Homeodomain-like"/>
    <property type="match status" value="1"/>
</dbReference>
<gene>
    <name evidence="6" type="ORF">ETD96_10530</name>
</gene>
<dbReference type="GO" id="GO:0003700">
    <property type="term" value="F:DNA-binding transcription factor activity"/>
    <property type="evidence" value="ECO:0007669"/>
    <property type="project" value="InterPro"/>
</dbReference>
<dbReference type="GO" id="GO:0043565">
    <property type="term" value="F:sequence-specific DNA binding"/>
    <property type="evidence" value="ECO:0007669"/>
    <property type="project" value="InterPro"/>
</dbReference>
<reference evidence="6 7" key="1">
    <citation type="submission" date="2019-05" db="EMBL/GenBank/DDBJ databases">
        <title>Draft genome sequence of Actinomadura geliboluensis A8036.</title>
        <authorList>
            <person name="Saricaoglu S."/>
            <person name="Isik K."/>
        </authorList>
    </citation>
    <scope>NUCLEOTIDE SEQUENCE [LARGE SCALE GENOMIC DNA]</scope>
    <source>
        <strain evidence="6 7">A8036</strain>
    </source>
</reference>
<evidence type="ECO:0000313" key="7">
    <source>
        <dbReference type="Proteomes" id="UP000305238"/>
    </source>
</evidence>
<feature type="compositionally biased region" description="Basic and acidic residues" evidence="4">
    <location>
        <begin position="38"/>
        <end position="47"/>
    </location>
</feature>
<feature type="region of interest" description="Disordered" evidence="4">
    <location>
        <begin position="1"/>
        <end position="96"/>
    </location>
</feature>
<dbReference type="InterPro" id="IPR011051">
    <property type="entry name" value="RmlC_Cupin_sf"/>
</dbReference>
<evidence type="ECO:0000259" key="5">
    <source>
        <dbReference type="PROSITE" id="PS01124"/>
    </source>
</evidence>
<dbReference type="PROSITE" id="PS01124">
    <property type="entry name" value="HTH_ARAC_FAMILY_2"/>
    <property type="match status" value="1"/>
</dbReference>
<name>A0A5S4H5Z4_9ACTN</name>
<comment type="caution">
    <text evidence="6">The sequence shown here is derived from an EMBL/GenBank/DDBJ whole genome shotgun (WGS) entry which is preliminary data.</text>
</comment>
<dbReference type="EMBL" id="VCKZ01000053">
    <property type="protein sequence ID" value="TMR40506.1"/>
    <property type="molecule type" value="Genomic_DNA"/>
</dbReference>
<keyword evidence="7" id="KW-1185">Reference proteome</keyword>
<keyword evidence="3" id="KW-0804">Transcription</keyword>
<dbReference type="Gene3D" id="2.60.120.10">
    <property type="entry name" value="Jelly Rolls"/>
    <property type="match status" value="1"/>
</dbReference>
<dbReference type="InterPro" id="IPR018062">
    <property type="entry name" value="HTH_AraC-typ_CS"/>
</dbReference>
<dbReference type="InterPro" id="IPR050204">
    <property type="entry name" value="AraC_XylS_family_regulators"/>
</dbReference>
<dbReference type="SUPFAM" id="SSF46689">
    <property type="entry name" value="Homeodomain-like"/>
    <property type="match status" value="1"/>
</dbReference>
<evidence type="ECO:0000256" key="2">
    <source>
        <dbReference type="ARBA" id="ARBA00023125"/>
    </source>
</evidence>
<proteinExistence type="predicted"/>